<dbReference type="Pfam" id="PF19580">
    <property type="entry name" value="Exo_endo_phos_3"/>
    <property type="match status" value="1"/>
</dbReference>
<dbReference type="CDD" id="cd04486">
    <property type="entry name" value="YhcR_OBF_like"/>
    <property type="match status" value="1"/>
</dbReference>
<organism evidence="4 5">
    <name type="scientific">Kribbella hippodromi</name>
    <dbReference type="NCBI Taxonomy" id="434347"/>
    <lineage>
        <taxon>Bacteria</taxon>
        <taxon>Bacillati</taxon>
        <taxon>Actinomycetota</taxon>
        <taxon>Actinomycetes</taxon>
        <taxon>Propionibacteriales</taxon>
        <taxon>Kribbellaceae</taxon>
        <taxon>Kribbella</taxon>
    </lineage>
</organism>
<dbReference type="InterPro" id="IPR036415">
    <property type="entry name" value="Lamin_tail_dom_sf"/>
</dbReference>
<feature type="region of interest" description="Disordered" evidence="1">
    <location>
        <begin position="173"/>
        <end position="223"/>
    </location>
</feature>
<dbReference type="PANTHER" id="PTHR42834">
    <property type="entry name" value="ENDONUCLEASE/EXONUCLEASE/PHOSPHATASE FAMILY PROTEIN (AFU_ORTHOLOGUE AFUA_3G09210)"/>
    <property type="match status" value="1"/>
</dbReference>
<dbReference type="EMBL" id="BAAAPH010000010">
    <property type="protein sequence ID" value="GAA1575050.1"/>
    <property type="molecule type" value="Genomic_DNA"/>
</dbReference>
<dbReference type="InterPro" id="IPR005135">
    <property type="entry name" value="Endo/exonuclease/phosphatase"/>
</dbReference>
<feature type="domain" description="LTD" evidence="3">
    <location>
        <begin position="35"/>
        <end position="169"/>
    </location>
</feature>
<dbReference type="Gene3D" id="3.60.10.10">
    <property type="entry name" value="Endonuclease/exonuclease/phosphatase"/>
    <property type="match status" value="1"/>
</dbReference>
<dbReference type="InterPro" id="IPR001322">
    <property type="entry name" value="Lamin_tail_dom"/>
</dbReference>
<dbReference type="SUPFAM" id="SSF74853">
    <property type="entry name" value="Lamin A/C globular tail domain"/>
    <property type="match status" value="1"/>
</dbReference>
<keyword evidence="2" id="KW-0732">Signal</keyword>
<evidence type="ECO:0000256" key="2">
    <source>
        <dbReference type="SAM" id="SignalP"/>
    </source>
</evidence>
<evidence type="ECO:0000259" key="3">
    <source>
        <dbReference type="PROSITE" id="PS51841"/>
    </source>
</evidence>
<dbReference type="CDD" id="cd10283">
    <property type="entry name" value="MnuA_DNase1-like"/>
    <property type="match status" value="1"/>
</dbReference>
<evidence type="ECO:0000256" key="1">
    <source>
        <dbReference type="SAM" id="MobiDB-lite"/>
    </source>
</evidence>
<dbReference type="PANTHER" id="PTHR42834:SF1">
    <property type="entry name" value="ENDONUCLEASE_EXONUCLEASE_PHOSPHATASE FAMILY PROTEIN (AFU_ORTHOLOGUE AFUA_3G09210)"/>
    <property type="match status" value="1"/>
</dbReference>
<dbReference type="Proteomes" id="UP001501705">
    <property type="component" value="Unassembled WGS sequence"/>
</dbReference>
<dbReference type="SUPFAM" id="SSF56219">
    <property type="entry name" value="DNase I-like"/>
    <property type="match status" value="1"/>
</dbReference>
<proteinExistence type="predicted"/>
<dbReference type="GO" id="GO:0004519">
    <property type="term" value="F:endonuclease activity"/>
    <property type="evidence" value="ECO:0007669"/>
    <property type="project" value="UniProtKB-KW"/>
</dbReference>
<dbReference type="InterPro" id="IPR036691">
    <property type="entry name" value="Endo/exonu/phosph_ase_sf"/>
</dbReference>
<feature type="region of interest" description="Disordered" evidence="1">
    <location>
        <begin position="335"/>
        <end position="355"/>
    </location>
</feature>
<feature type="compositionally biased region" description="Polar residues" evidence="1">
    <location>
        <begin position="181"/>
        <end position="201"/>
    </location>
</feature>
<name>A0ABP4PB15_9ACTN</name>
<dbReference type="PROSITE" id="PS51841">
    <property type="entry name" value="LTD"/>
    <property type="match status" value="1"/>
</dbReference>
<keyword evidence="4" id="KW-0378">Hydrolase</keyword>
<keyword evidence="4" id="KW-0540">Nuclease</keyword>
<reference evidence="5" key="1">
    <citation type="journal article" date="2019" name="Int. J. Syst. Evol. Microbiol.">
        <title>The Global Catalogue of Microorganisms (GCM) 10K type strain sequencing project: providing services to taxonomists for standard genome sequencing and annotation.</title>
        <authorList>
            <consortium name="The Broad Institute Genomics Platform"/>
            <consortium name="The Broad Institute Genome Sequencing Center for Infectious Disease"/>
            <person name="Wu L."/>
            <person name="Ma J."/>
        </authorList>
    </citation>
    <scope>NUCLEOTIDE SEQUENCE [LARGE SCALE GENOMIC DNA]</scope>
    <source>
        <strain evidence="5">JCM 15572</strain>
    </source>
</reference>
<protein>
    <submittedName>
        <fullName evidence="4">Endonuclease/exonuclease/phosphatase family protein</fullName>
    </submittedName>
</protein>
<accession>A0ABP4PB15</accession>
<evidence type="ECO:0000313" key="5">
    <source>
        <dbReference type="Proteomes" id="UP001501705"/>
    </source>
</evidence>
<comment type="caution">
    <text evidence="4">The sequence shown here is derived from an EMBL/GenBank/DDBJ whole genome shotgun (WGS) entry which is preliminary data.</text>
</comment>
<sequence>MRIRAMSALNRPRRRLGALAVTTSLFASGLAVAIAAAPAQATSADVVITEVYGGGGNSGAPYTNDFVELTNNSSAPVDVSGWSIQYASAAGASWQVTKLAGSIAPGATYLVQEAGGANGQPMPAPNVTGTIPMSATAGKVALVTNQTALACGSTCHADPAVRDYVGFGTANDSETAPAPGLSNTTSAARSNPKQDTDNNSADFVAGNPSPGTLTGGPAEPPVDAKIHDIQGAAHRSPLEGKRVSNVTGVVTAKSGSGFWFQDTQPDDNPATSEGLFVFTSSAPTVSVGDALNIEGTVAEFRPGGSGGTTNLTTTELTNPKITVTGTAAVPAATIVGPGGRVPPSTVIDDDSTGDVEKTSTAFDPANDGLDFWESLEGMRLGINEPEVTGPTSSFREIPVVPAGSGVRTVRGGILLQKTDSNPERVMLDDVLAPMPDAKTGDKLAGVVTGVLDYSFGNYKFLPTATPAVIDGGLKREVTKASSPAQLSVATFNVENLDPNDGDAKFDGLAQVVVRNLAAPDILGLEEVQDNDGAINSGTTAADKTLNLLAAAIVKAGGPQYAWRQIDPVNNAEGGEPGGNIRVAFMYRTDKPVKFVDTPGGGSTVATTITTDRAGRPHLSASPGRVDPANPGWAATRVPLAGEFKWHGQTVFVVVNHFSSKGGDDPLWGRFQPPVQSSAPKRHQQAAAVRGFVDQILAKDKGANVVVLGDLNDFDWSQTADILVGSGKTALVDLPRTLPLPERYSYVFEGNSQILDQILISQNLRLAASYDVVHMNAEFPDQISDHDPQVVKLIPLPSWVR</sequence>
<feature type="chain" id="PRO_5046925583" evidence="2">
    <location>
        <begin position="34"/>
        <end position="800"/>
    </location>
</feature>
<keyword evidence="5" id="KW-1185">Reference proteome</keyword>
<keyword evidence="4" id="KW-0255">Endonuclease</keyword>
<dbReference type="Pfam" id="PF00932">
    <property type="entry name" value="LTD"/>
    <property type="match status" value="1"/>
</dbReference>
<gene>
    <name evidence="4" type="ORF">GCM10009804_34850</name>
</gene>
<feature type="signal peptide" evidence="2">
    <location>
        <begin position="1"/>
        <end position="33"/>
    </location>
</feature>
<evidence type="ECO:0000313" key="4">
    <source>
        <dbReference type="EMBL" id="GAA1575050.1"/>
    </source>
</evidence>